<dbReference type="Gene3D" id="3.40.50.1820">
    <property type="entry name" value="alpha/beta hydrolase"/>
    <property type="match status" value="1"/>
</dbReference>
<comment type="caution">
    <text evidence="2">The sequence shown here is derived from an EMBL/GenBank/DDBJ whole genome shotgun (WGS) entry which is preliminary data.</text>
</comment>
<proteinExistence type="predicted"/>
<gene>
    <name evidence="2" type="ORF">E4V82_03370</name>
</gene>
<reference evidence="2" key="1">
    <citation type="journal article" date="2019" name="Lett. Appl. Microbiol.">
        <title>A case of 'blown pack' spoilage of vacuum-packaged pork likely associated with Clostridium estertheticum in Canada.</title>
        <authorList>
            <person name="Zhang P."/>
            <person name="Ward P."/>
            <person name="McMullen L.M."/>
            <person name="Yang X."/>
        </authorList>
    </citation>
    <scope>NUCLEOTIDE SEQUENCE [LARGE SCALE GENOMIC DNA]</scope>
    <source>
        <strain evidence="2">MA19</strain>
    </source>
</reference>
<dbReference type="GO" id="GO:0006631">
    <property type="term" value="P:fatty acid metabolic process"/>
    <property type="evidence" value="ECO:0007669"/>
    <property type="project" value="TreeGrafter"/>
</dbReference>
<dbReference type="Pfam" id="PF08840">
    <property type="entry name" value="BAAT_C"/>
    <property type="match status" value="1"/>
</dbReference>
<dbReference type="Proteomes" id="UP000342249">
    <property type="component" value="Unassembled WGS sequence"/>
</dbReference>
<dbReference type="RefSeq" id="WP_152750408.1">
    <property type="nucleotide sequence ID" value="NZ_SPSE01000014.1"/>
</dbReference>
<keyword evidence="2" id="KW-0378">Hydrolase</keyword>
<dbReference type="SUPFAM" id="SSF53474">
    <property type="entry name" value="alpha/beta-Hydrolases"/>
    <property type="match status" value="1"/>
</dbReference>
<evidence type="ECO:0000313" key="3">
    <source>
        <dbReference type="Proteomes" id="UP000342249"/>
    </source>
</evidence>
<dbReference type="PANTHER" id="PTHR10824:SF4">
    <property type="entry name" value="ACYL-COENZYME A THIOESTERASE 1-LIKE"/>
    <property type="match status" value="1"/>
</dbReference>
<evidence type="ECO:0000313" key="2">
    <source>
        <dbReference type="EMBL" id="MPQ61157.1"/>
    </source>
</evidence>
<dbReference type="PANTHER" id="PTHR10824">
    <property type="entry name" value="ACYL-COENZYME A THIOESTERASE-RELATED"/>
    <property type="match status" value="1"/>
</dbReference>
<evidence type="ECO:0000259" key="1">
    <source>
        <dbReference type="Pfam" id="PF08840"/>
    </source>
</evidence>
<dbReference type="GO" id="GO:0047617">
    <property type="term" value="F:fatty acyl-CoA hydrolase activity"/>
    <property type="evidence" value="ECO:0007669"/>
    <property type="project" value="TreeGrafter"/>
</dbReference>
<sequence>MQEYRTKETYGDFYENEGKPLVVILGGSRSGLPSPLSEDLLDYLKQNYNVLLLAYFGVGDLPKTLESISMEYFVNAISFVKEKHKIADNQVVLIGQSKGGEAALLLSNYMESAITIACVPSCYVFQGLPVTPSNMKSPKSSWSFNNYDLPYIKFYLDNNAMKEAEKKNYCKCYEMSIENNLNKDSLININNYKGKILLLSAENDNYWPSKKMSNILVKNSNNKDNINHIVLELEGHCFLNYKHSVNKIINFLKRNTTFLA</sequence>
<name>A0A5N7IJN2_9CLOT</name>
<dbReference type="GO" id="GO:0006637">
    <property type="term" value="P:acyl-CoA metabolic process"/>
    <property type="evidence" value="ECO:0007669"/>
    <property type="project" value="TreeGrafter"/>
</dbReference>
<accession>A0A5N7IJN2</accession>
<dbReference type="InterPro" id="IPR014940">
    <property type="entry name" value="BAAT_C"/>
</dbReference>
<dbReference type="EMBL" id="SPSF01000013">
    <property type="protein sequence ID" value="MPQ61157.1"/>
    <property type="molecule type" value="Genomic_DNA"/>
</dbReference>
<dbReference type="InterPro" id="IPR029058">
    <property type="entry name" value="AB_hydrolase_fold"/>
</dbReference>
<feature type="domain" description="BAAT/Acyl-CoA thioester hydrolase C-terminal" evidence="1">
    <location>
        <begin position="68"/>
        <end position="237"/>
    </location>
</feature>
<organism evidence="2 3">
    <name type="scientific">Clostridium estertheticum</name>
    <dbReference type="NCBI Taxonomy" id="238834"/>
    <lineage>
        <taxon>Bacteria</taxon>
        <taxon>Bacillati</taxon>
        <taxon>Bacillota</taxon>
        <taxon>Clostridia</taxon>
        <taxon>Eubacteriales</taxon>
        <taxon>Clostridiaceae</taxon>
        <taxon>Clostridium</taxon>
    </lineage>
</organism>
<dbReference type="AlphaFoldDB" id="A0A5N7IJN2"/>
<protein>
    <submittedName>
        <fullName evidence="2">Acyl-CoA thioester hydrolase</fullName>
    </submittedName>
</protein>